<dbReference type="Gene3D" id="3.30.420.40">
    <property type="match status" value="1"/>
</dbReference>
<keyword evidence="7" id="KW-0547">Nucleotide-binding</keyword>
<name>A0A915P0R7_9BILA</name>
<proteinExistence type="inferred from homology"/>
<dbReference type="EC" id="2.7.1.-" evidence="7"/>
<dbReference type="GO" id="GO:0005524">
    <property type="term" value="F:ATP binding"/>
    <property type="evidence" value="ECO:0007669"/>
    <property type="project" value="UniProtKB-UniRule"/>
</dbReference>
<dbReference type="Gene3D" id="3.40.367.20">
    <property type="match status" value="1"/>
</dbReference>
<dbReference type="InterPro" id="IPR001312">
    <property type="entry name" value="Hexokinase"/>
</dbReference>
<evidence type="ECO:0000313" key="10">
    <source>
        <dbReference type="WBParaSite" id="scf7180000422339.g8787"/>
    </source>
</evidence>
<keyword evidence="7" id="KW-0418">Kinase</keyword>
<dbReference type="GO" id="GO:0008865">
    <property type="term" value="F:fructokinase activity"/>
    <property type="evidence" value="ECO:0007669"/>
    <property type="project" value="TreeGrafter"/>
</dbReference>
<organism evidence="9 10">
    <name type="scientific">Meloidogyne floridensis</name>
    <dbReference type="NCBI Taxonomy" id="298350"/>
    <lineage>
        <taxon>Eukaryota</taxon>
        <taxon>Metazoa</taxon>
        <taxon>Ecdysozoa</taxon>
        <taxon>Nematoda</taxon>
        <taxon>Chromadorea</taxon>
        <taxon>Rhabditida</taxon>
        <taxon>Tylenchina</taxon>
        <taxon>Tylenchomorpha</taxon>
        <taxon>Tylenchoidea</taxon>
        <taxon>Meloidogynidae</taxon>
        <taxon>Meloidogyninae</taxon>
        <taxon>Meloidogyne</taxon>
    </lineage>
</organism>
<evidence type="ECO:0000256" key="2">
    <source>
        <dbReference type="ARBA" id="ARBA00005028"/>
    </source>
</evidence>
<dbReference type="GO" id="GO:0004340">
    <property type="term" value="F:glucokinase activity"/>
    <property type="evidence" value="ECO:0007669"/>
    <property type="project" value="TreeGrafter"/>
</dbReference>
<sequence length="92" mass="9983">AYGYTRRDIVNLFIDACCEEDIQVGIVSLINDTVGTLLASSMENHDCSVGVVLATGFNVAYMEKVENIPKLNVGAFGDTGKSLTFRLMDQTC</sequence>
<keyword evidence="7" id="KW-0808">Transferase</keyword>
<feature type="domain" description="Hexokinase N-terminal" evidence="8">
    <location>
        <begin position="5"/>
        <end position="41"/>
    </location>
</feature>
<dbReference type="PANTHER" id="PTHR19443:SF16">
    <property type="entry name" value="HEXOKINASE TYPE 1-RELATED"/>
    <property type="match status" value="1"/>
</dbReference>
<dbReference type="InterPro" id="IPR022672">
    <property type="entry name" value="Hexokinase_N"/>
</dbReference>
<evidence type="ECO:0000256" key="7">
    <source>
        <dbReference type="RuleBase" id="RU362007"/>
    </source>
</evidence>
<dbReference type="AlphaFoldDB" id="A0A915P0R7"/>
<dbReference type="GO" id="GO:0006006">
    <property type="term" value="P:glucose metabolic process"/>
    <property type="evidence" value="ECO:0007669"/>
    <property type="project" value="TreeGrafter"/>
</dbReference>
<keyword evidence="3 7" id="KW-0324">Glycolysis</keyword>
<dbReference type="GO" id="GO:0005829">
    <property type="term" value="C:cytosol"/>
    <property type="evidence" value="ECO:0007669"/>
    <property type="project" value="TreeGrafter"/>
</dbReference>
<comment type="catalytic activity">
    <reaction evidence="4">
        <text>a D-hexose + ATP = a D-hexose 6-phosphate + ADP + H(+)</text>
        <dbReference type="Rhea" id="RHEA:22740"/>
        <dbReference type="ChEBI" id="CHEBI:4194"/>
        <dbReference type="ChEBI" id="CHEBI:15378"/>
        <dbReference type="ChEBI" id="CHEBI:30616"/>
        <dbReference type="ChEBI" id="CHEBI:229467"/>
        <dbReference type="ChEBI" id="CHEBI:456216"/>
        <dbReference type="EC" id="2.7.1.1"/>
    </reaction>
    <physiologicalReaction direction="left-to-right" evidence="4">
        <dbReference type="Rhea" id="RHEA:22741"/>
    </physiologicalReaction>
</comment>
<reference evidence="10" key="1">
    <citation type="submission" date="2022-11" db="UniProtKB">
        <authorList>
            <consortium name="WormBaseParasite"/>
        </authorList>
    </citation>
    <scope>IDENTIFICATION</scope>
</reference>
<dbReference type="GO" id="GO:0006096">
    <property type="term" value="P:glycolytic process"/>
    <property type="evidence" value="ECO:0007669"/>
    <property type="project" value="UniProtKB-KW"/>
</dbReference>
<evidence type="ECO:0000256" key="4">
    <source>
        <dbReference type="ARBA" id="ARBA00044613"/>
    </source>
</evidence>
<evidence type="ECO:0000256" key="3">
    <source>
        <dbReference type="ARBA" id="ARBA00023152"/>
    </source>
</evidence>
<evidence type="ECO:0000259" key="8">
    <source>
        <dbReference type="Pfam" id="PF00349"/>
    </source>
</evidence>
<dbReference type="GO" id="GO:0005739">
    <property type="term" value="C:mitochondrion"/>
    <property type="evidence" value="ECO:0007669"/>
    <property type="project" value="TreeGrafter"/>
</dbReference>
<keyword evidence="9" id="KW-1185">Reference proteome</keyword>
<dbReference type="Pfam" id="PF00349">
    <property type="entry name" value="Hexokinase_1"/>
    <property type="match status" value="1"/>
</dbReference>
<dbReference type="InterPro" id="IPR043129">
    <property type="entry name" value="ATPase_NBD"/>
</dbReference>
<dbReference type="GO" id="GO:0001678">
    <property type="term" value="P:intracellular glucose homeostasis"/>
    <property type="evidence" value="ECO:0007669"/>
    <property type="project" value="InterPro"/>
</dbReference>
<dbReference type="SUPFAM" id="SSF53067">
    <property type="entry name" value="Actin-like ATPase domain"/>
    <property type="match status" value="2"/>
</dbReference>
<dbReference type="WBParaSite" id="scf7180000422339.g8787">
    <property type="protein sequence ID" value="scf7180000422339.g8787"/>
    <property type="gene ID" value="scf7180000422339.g8787"/>
</dbReference>
<comment type="catalytic activity">
    <reaction evidence="5">
        <text>D-fructose + ATP = D-fructose 6-phosphate + ADP + H(+)</text>
        <dbReference type="Rhea" id="RHEA:16125"/>
        <dbReference type="ChEBI" id="CHEBI:15378"/>
        <dbReference type="ChEBI" id="CHEBI:30616"/>
        <dbReference type="ChEBI" id="CHEBI:37721"/>
        <dbReference type="ChEBI" id="CHEBI:61527"/>
        <dbReference type="ChEBI" id="CHEBI:456216"/>
        <dbReference type="EC" id="2.7.1.1"/>
    </reaction>
    <physiologicalReaction direction="left-to-right" evidence="5">
        <dbReference type="Rhea" id="RHEA:16126"/>
    </physiologicalReaction>
</comment>
<comment type="catalytic activity">
    <reaction evidence="6">
        <text>D-glucose + ATP = D-glucose 6-phosphate + ADP + H(+)</text>
        <dbReference type="Rhea" id="RHEA:17825"/>
        <dbReference type="ChEBI" id="CHEBI:4167"/>
        <dbReference type="ChEBI" id="CHEBI:15378"/>
        <dbReference type="ChEBI" id="CHEBI:30616"/>
        <dbReference type="ChEBI" id="CHEBI:61548"/>
        <dbReference type="ChEBI" id="CHEBI:456216"/>
        <dbReference type="EC" id="2.7.1.1"/>
    </reaction>
    <physiologicalReaction direction="left-to-right" evidence="6">
        <dbReference type="Rhea" id="RHEA:17826"/>
    </physiologicalReaction>
</comment>
<evidence type="ECO:0000313" key="9">
    <source>
        <dbReference type="Proteomes" id="UP000887560"/>
    </source>
</evidence>
<dbReference type="Proteomes" id="UP000887560">
    <property type="component" value="Unplaced"/>
</dbReference>
<comment type="similarity">
    <text evidence="7">Belongs to the hexokinase family.</text>
</comment>
<keyword evidence="7" id="KW-0067">ATP-binding</keyword>
<evidence type="ECO:0000256" key="6">
    <source>
        <dbReference type="ARBA" id="ARBA00048160"/>
    </source>
</evidence>
<dbReference type="PANTHER" id="PTHR19443">
    <property type="entry name" value="HEXOKINASE"/>
    <property type="match status" value="1"/>
</dbReference>
<evidence type="ECO:0000256" key="1">
    <source>
        <dbReference type="ARBA" id="ARBA00004888"/>
    </source>
</evidence>
<dbReference type="PRINTS" id="PR00475">
    <property type="entry name" value="HEXOKINASE"/>
</dbReference>
<comment type="pathway">
    <text evidence="2">Carbohydrate metabolism; hexose metabolism.</text>
</comment>
<comment type="pathway">
    <text evidence="1">Carbohydrate degradation; glycolysis; D-glyceraldehyde 3-phosphate and glycerone phosphate from D-glucose: step 1/4.</text>
</comment>
<dbReference type="GO" id="GO:0005536">
    <property type="term" value="F:D-glucose binding"/>
    <property type="evidence" value="ECO:0007669"/>
    <property type="project" value="InterPro"/>
</dbReference>
<protein>
    <recommendedName>
        <fullName evidence="7">Phosphotransferase</fullName>
        <ecNumber evidence="7">2.7.1.-</ecNumber>
    </recommendedName>
</protein>
<evidence type="ECO:0000256" key="5">
    <source>
        <dbReference type="ARBA" id="ARBA00047905"/>
    </source>
</evidence>
<accession>A0A915P0R7</accession>